<reference evidence="3" key="1">
    <citation type="submission" date="2016-10" db="EMBL/GenBank/DDBJ databases">
        <authorList>
            <person name="Varghese N."/>
            <person name="Submissions S."/>
        </authorList>
    </citation>
    <scope>NUCLEOTIDE SEQUENCE [LARGE SCALE GENOMIC DNA]</scope>
    <source>
        <strain evidence="3">DSM 44718</strain>
    </source>
</reference>
<keyword evidence="1" id="KW-0812">Transmembrane</keyword>
<protein>
    <submittedName>
        <fullName evidence="2">Uncharacterized protein</fullName>
    </submittedName>
</protein>
<sequence length="50" mass="5331">MTLTASREPGRYGALVLSVKPWHLVVSAICCLGVTGIVAGVAAFFLRRRS</sequence>
<feature type="transmembrane region" description="Helical" evidence="1">
    <location>
        <begin position="22"/>
        <end position="46"/>
    </location>
</feature>
<evidence type="ECO:0000256" key="1">
    <source>
        <dbReference type="SAM" id="Phobius"/>
    </source>
</evidence>
<proteinExistence type="predicted"/>
<dbReference type="EMBL" id="FNQB01000003">
    <property type="protein sequence ID" value="SDZ53320.1"/>
    <property type="molecule type" value="Genomic_DNA"/>
</dbReference>
<dbReference type="AlphaFoldDB" id="A0A1H3TSZ9"/>
<keyword evidence="3" id="KW-1185">Reference proteome</keyword>
<accession>A0A1H3TSZ9</accession>
<organism evidence="2 3">
    <name type="scientific">Asanoa ishikariensis</name>
    <dbReference type="NCBI Taxonomy" id="137265"/>
    <lineage>
        <taxon>Bacteria</taxon>
        <taxon>Bacillati</taxon>
        <taxon>Actinomycetota</taxon>
        <taxon>Actinomycetes</taxon>
        <taxon>Micromonosporales</taxon>
        <taxon>Micromonosporaceae</taxon>
        <taxon>Asanoa</taxon>
    </lineage>
</organism>
<name>A0A1H3TSZ9_9ACTN</name>
<dbReference type="Proteomes" id="UP000199632">
    <property type="component" value="Unassembled WGS sequence"/>
</dbReference>
<keyword evidence="1" id="KW-1133">Transmembrane helix</keyword>
<gene>
    <name evidence="2" type="ORF">SAMN05421684_6329</name>
</gene>
<evidence type="ECO:0000313" key="2">
    <source>
        <dbReference type="EMBL" id="SDZ53320.1"/>
    </source>
</evidence>
<evidence type="ECO:0000313" key="3">
    <source>
        <dbReference type="Proteomes" id="UP000199632"/>
    </source>
</evidence>
<keyword evidence="1" id="KW-0472">Membrane</keyword>